<dbReference type="SMART" id="SM00478">
    <property type="entry name" value="ENDO3c"/>
    <property type="match status" value="1"/>
</dbReference>
<evidence type="ECO:0000256" key="3">
    <source>
        <dbReference type="ARBA" id="ARBA00012000"/>
    </source>
</evidence>
<dbReference type="GO" id="GO:0006307">
    <property type="term" value="P:DNA alkylation repair"/>
    <property type="evidence" value="ECO:0007669"/>
    <property type="project" value="TreeGrafter"/>
</dbReference>
<dbReference type="EC" id="3.2.2.21" evidence="3"/>
<dbReference type="InterPro" id="IPR051912">
    <property type="entry name" value="Alkylbase_DNA_Glycosylase/TA"/>
</dbReference>
<dbReference type="GO" id="GO:0032131">
    <property type="term" value="F:alkylated DNA binding"/>
    <property type="evidence" value="ECO:0007669"/>
    <property type="project" value="TreeGrafter"/>
</dbReference>
<dbReference type="GO" id="GO:0005737">
    <property type="term" value="C:cytoplasm"/>
    <property type="evidence" value="ECO:0007669"/>
    <property type="project" value="TreeGrafter"/>
</dbReference>
<sequence length="299" mass="34955">MHWEDHNETLRILAPKAFSFKENLGYLARSADECMFDIIDGKIHRALALQNKTVLVEISAENDRILEIRFSSETTPQNKKDREEAAHYIWEWFDMDTNLEPFYQLAKDDPLLYAPTAQFYGLRNVGLPDLFEAIAWGILGQQINLSFAYTLKRRFVEAFGEKVNNDWLFPRPENIAQLEVEDLARLKMTKKKAEYLINVAQLITNSELSKEKLLEADFNTAERMLVSIRGIGPWTANYVLMRCLRYPSAFPIDDVGLQNAIKLMLGYDEKPTKAEIRQYAENWKGWETYATFYLWRILY</sequence>
<evidence type="ECO:0000313" key="8">
    <source>
        <dbReference type="EMBL" id="QQK78636.1"/>
    </source>
</evidence>
<keyword evidence="6" id="KW-0234">DNA repair</keyword>
<dbReference type="Gene3D" id="1.10.1670.10">
    <property type="entry name" value="Helix-hairpin-Helix base-excision DNA repair enzymes (C-terminal)"/>
    <property type="match status" value="1"/>
</dbReference>
<protein>
    <recommendedName>
        <fullName evidence="3">DNA-3-methyladenine glycosylase II</fullName>
        <ecNumber evidence="3">3.2.2.21</ecNumber>
    </recommendedName>
</protein>
<keyword evidence="5" id="KW-0378">Hydrolase</keyword>
<dbReference type="GO" id="GO:0032993">
    <property type="term" value="C:protein-DNA complex"/>
    <property type="evidence" value="ECO:0007669"/>
    <property type="project" value="TreeGrafter"/>
</dbReference>
<dbReference type="CDD" id="cd00056">
    <property type="entry name" value="ENDO3c"/>
    <property type="match status" value="1"/>
</dbReference>
<dbReference type="FunFam" id="1.10.340.30:FF:000004">
    <property type="entry name" value="DNA-3-methyladenine glycosylase II"/>
    <property type="match status" value="1"/>
</dbReference>
<dbReference type="GO" id="GO:0006289">
    <property type="term" value="P:nucleotide-excision repair"/>
    <property type="evidence" value="ECO:0007669"/>
    <property type="project" value="InterPro"/>
</dbReference>
<dbReference type="InterPro" id="IPR011257">
    <property type="entry name" value="DNA_glycosylase"/>
</dbReference>
<evidence type="ECO:0000256" key="6">
    <source>
        <dbReference type="ARBA" id="ARBA00023204"/>
    </source>
</evidence>
<dbReference type="EMBL" id="CP054706">
    <property type="protein sequence ID" value="QQK78636.1"/>
    <property type="molecule type" value="Genomic_DNA"/>
</dbReference>
<dbReference type="PANTHER" id="PTHR43003:SF12">
    <property type="entry name" value="DNA-3-METHYLADENINE GLYCOSYLASE"/>
    <property type="match status" value="1"/>
</dbReference>
<organism evidence="8 9">
    <name type="scientific">Salicibibacter cibi</name>
    <dbReference type="NCBI Taxonomy" id="2743001"/>
    <lineage>
        <taxon>Bacteria</taxon>
        <taxon>Bacillati</taxon>
        <taxon>Bacillota</taxon>
        <taxon>Bacilli</taxon>
        <taxon>Bacillales</taxon>
        <taxon>Bacillaceae</taxon>
        <taxon>Salicibibacter</taxon>
    </lineage>
</organism>
<reference evidence="8 9" key="1">
    <citation type="submission" date="2020-06" db="EMBL/GenBank/DDBJ databases">
        <title>Genomic analysis of Salicibibacter sp. NKC21-4.</title>
        <authorList>
            <person name="Oh Y.J."/>
        </authorList>
    </citation>
    <scope>NUCLEOTIDE SEQUENCE [LARGE SCALE GENOMIC DNA]</scope>
    <source>
        <strain evidence="8 9">NKC21-4</strain>
    </source>
</reference>
<evidence type="ECO:0000259" key="7">
    <source>
        <dbReference type="SMART" id="SM00478"/>
    </source>
</evidence>
<dbReference type="InterPro" id="IPR012904">
    <property type="entry name" value="OGG_N"/>
</dbReference>
<evidence type="ECO:0000256" key="1">
    <source>
        <dbReference type="ARBA" id="ARBA00000086"/>
    </source>
</evidence>
<name>A0A7T6Z893_9BACI</name>
<dbReference type="Pfam" id="PF00730">
    <property type="entry name" value="HhH-GPD"/>
    <property type="match status" value="1"/>
</dbReference>
<dbReference type="InterPro" id="IPR023170">
    <property type="entry name" value="HhH_base_excis_C"/>
</dbReference>
<dbReference type="Gene3D" id="1.10.340.30">
    <property type="entry name" value="Hypothetical protein, domain 2"/>
    <property type="match status" value="1"/>
</dbReference>
<evidence type="ECO:0000256" key="4">
    <source>
        <dbReference type="ARBA" id="ARBA00022763"/>
    </source>
</evidence>
<keyword evidence="9" id="KW-1185">Reference proteome</keyword>
<keyword evidence="4" id="KW-0227">DNA damage</keyword>
<dbReference type="InterPro" id="IPR000035">
    <property type="entry name" value="Alkylbase_DNA_glycsylse_CS"/>
</dbReference>
<evidence type="ECO:0000256" key="5">
    <source>
        <dbReference type="ARBA" id="ARBA00022801"/>
    </source>
</evidence>
<dbReference type="GO" id="GO:0008725">
    <property type="term" value="F:DNA-3-methyladenine glycosylase activity"/>
    <property type="evidence" value="ECO:0007669"/>
    <property type="project" value="TreeGrafter"/>
</dbReference>
<dbReference type="Proteomes" id="UP000595349">
    <property type="component" value="Chromosome"/>
</dbReference>
<dbReference type="PANTHER" id="PTHR43003">
    <property type="entry name" value="DNA-3-METHYLADENINE GLYCOSYLASE"/>
    <property type="match status" value="1"/>
</dbReference>
<feature type="domain" description="HhH-GPD" evidence="7">
    <location>
        <begin position="139"/>
        <end position="299"/>
    </location>
</feature>
<gene>
    <name evidence="8" type="ORF">HUG20_01065</name>
</gene>
<dbReference type="Pfam" id="PF07934">
    <property type="entry name" value="OGG_N"/>
    <property type="match status" value="1"/>
</dbReference>
<dbReference type="RefSeq" id="WP_200087037.1">
    <property type="nucleotide sequence ID" value="NZ_CP054706.1"/>
</dbReference>
<dbReference type="SUPFAM" id="SSF48150">
    <property type="entry name" value="DNA-glycosylase"/>
    <property type="match status" value="1"/>
</dbReference>
<dbReference type="GO" id="GO:0043916">
    <property type="term" value="F:DNA-7-methylguanine glycosylase activity"/>
    <property type="evidence" value="ECO:0007669"/>
    <property type="project" value="TreeGrafter"/>
</dbReference>
<dbReference type="InterPro" id="IPR003265">
    <property type="entry name" value="HhH-GPD_domain"/>
</dbReference>
<proteinExistence type="inferred from homology"/>
<comment type="similarity">
    <text evidence="2">Belongs to the alkylbase DNA glycosidase AlkA family.</text>
</comment>
<dbReference type="KEGG" id="scib:HUG20_01065"/>
<dbReference type="Gene3D" id="3.30.310.20">
    <property type="entry name" value="DNA-3-methyladenine glycosylase AlkA, N-terminal domain"/>
    <property type="match status" value="1"/>
</dbReference>
<comment type="catalytic activity">
    <reaction evidence="1">
        <text>Hydrolysis of alkylated DNA, releasing 3-methyladenine, 3-methylguanine, 7-methylguanine and 7-methyladenine.</text>
        <dbReference type="EC" id="3.2.2.21"/>
    </reaction>
</comment>
<dbReference type="GO" id="GO:0006285">
    <property type="term" value="P:base-excision repair, AP site formation"/>
    <property type="evidence" value="ECO:0007669"/>
    <property type="project" value="TreeGrafter"/>
</dbReference>
<dbReference type="AlphaFoldDB" id="A0A7T6Z893"/>
<evidence type="ECO:0000256" key="2">
    <source>
        <dbReference type="ARBA" id="ARBA00010817"/>
    </source>
</evidence>
<dbReference type="InterPro" id="IPR037046">
    <property type="entry name" value="AlkA_N_sf"/>
</dbReference>
<accession>A0A7T6Z893</accession>
<evidence type="ECO:0000313" key="9">
    <source>
        <dbReference type="Proteomes" id="UP000595349"/>
    </source>
</evidence>
<dbReference type="PROSITE" id="PS00516">
    <property type="entry name" value="ALKYLBASE_DNA_GLYCOS"/>
    <property type="match status" value="1"/>
</dbReference>
<dbReference type="GO" id="GO:0008534">
    <property type="term" value="F:oxidized purine nucleobase lesion DNA N-glycosylase activity"/>
    <property type="evidence" value="ECO:0007669"/>
    <property type="project" value="InterPro"/>
</dbReference>